<feature type="compositionally biased region" description="Polar residues" evidence="1">
    <location>
        <begin position="130"/>
        <end position="139"/>
    </location>
</feature>
<dbReference type="RefSeq" id="WP_353307090.1">
    <property type="nucleotide sequence ID" value="NZ_AP028955.1"/>
</dbReference>
<protein>
    <submittedName>
        <fullName evidence="2">Uncharacterized protein</fullName>
    </submittedName>
</protein>
<dbReference type="EMBL" id="AP028955">
    <property type="protein sequence ID" value="BET38464.1"/>
    <property type="molecule type" value="Genomic_DNA"/>
</dbReference>
<evidence type="ECO:0000313" key="3">
    <source>
        <dbReference type="Proteomes" id="UP001473424"/>
    </source>
</evidence>
<gene>
    <name evidence="2" type="ORF">SAP269_10530</name>
</gene>
<accession>A0ABM8JMM8</accession>
<reference evidence="3" key="1">
    <citation type="journal article" date="2024" name="FEMS Microbiol. Lett.">
        <title>Genomic insights into Spiroplasma endosymbionts that induce male-killing and protective phenotypes in the pea aphid.</title>
        <authorList>
            <person name="Arai H."/>
            <person name="Legeai F."/>
            <person name="Kageyama D."/>
            <person name="Sugio A."/>
            <person name="Simon J.C."/>
        </authorList>
    </citation>
    <scope>NUCLEOTIDE SEQUENCE [LARGE SCALE GENOMIC DNA]</scope>
    <source>
        <strain evidence="3">sAp269</strain>
    </source>
</reference>
<keyword evidence="3" id="KW-1185">Reference proteome</keyword>
<dbReference type="Proteomes" id="UP001473424">
    <property type="component" value="Chromosome"/>
</dbReference>
<name>A0ABM8JMM8_9MOLU</name>
<feature type="compositionally biased region" description="Low complexity" evidence="1">
    <location>
        <begin position="118"/>
        <end position="129"/>
    </location>
</feature>
<feature type="region of interest" description="Disordered" evidence="1">
    <location>
        <begin position="105"/>
        <end position="139"/>
    </location>
</feature>
<organism evidence="2 3">
    <name type="scientific">Spiroplasma ixodetis</name>
    <dbReference type="NCBI Taxonomy" id="2141"/>
    <lineage>
        <taxon>Bacteria</taxon>
        <taxon>Bacillati</taxon>
        <taxon>Mycoplasmatota</taxon>
        <taxon>Mollicutes</taxon>
        <taxon>Entomoplasmatales</taxon>
        <taxon>Spiroplasmataceae</taxon>
        <taxon>Spiroplasma</taxon>
    </lineage>
</organism>
<proteinExistence type="predicted"/>
<evidence type="ECO:0000313" key="2">
    <source>
        <dbReference type="EMBL" id="BET38464.1"/>
    </source>
</evidence>
<evidence type="ECO:0000256" key="1">
    <source>
        <dbReference type="SAM" id="MobiDB-lite"/>
    </source>
</evidence>
<sequence length="139" mass="16195">METKETKIAHYTPYIYRMLDILVTYSKKESGQNYWNGIEERPYSFKFIPIAMTDQIVQDQIINSRLNNGIMSQEEAIGEYDNIDHLMAENKLKHIIKETKKINNEIGENTNDNEQRNENSINETSTSSIKANSTINKEM</sequence>